<evidence type="ECO:0000256" key="2">
    <source>
        <dbReference type="SAM" id="Phobius"/>
    </source>
</evidence>
<sequence>MGMERPVAQLASPEDVRPLRLLLRHGRLRTQPVQPPLLDLYRAVFQSFRDHRGEVDHLLSQAARRFAPQGGRHSQGSGGQGNRGRLQRDRGYPAYSGSVCVVRFPTTAGECRGVGEGGLLHSFWVVLVCSIMAIWLVLKVFLASLSFSYVTAPEPPSRVTCWQNSSCRPVTVAAGTSRLSISAKMVMPKGSGPAMA</sequence>
<dbReference type="EMBL" id="ML987207">
    <property type="protein sequence ID" value="KAF2242555.1"/>
    <property type="molecule type" value="Genomic_DNA"/>
</dbReference>
<keyword evidence="2" id="KW-0812">Transmembrane</keyword>
<keyword evidence="2" id="KW-1133">Transmembrane helix</keyword>
<reference evidence="3" key="1">
    <citation type="journal article" date="2020" name="Stud. Mycol.">
        <title>101 Dothideomycetes genomes: a test case for predicting lifestyles and emergence of pathogens.</title>
        <authorList>
            <person name="Haridas S."/>
            <person name="Albert R."/>
            <person name="Binder M."/>
            <person name="Bloem J."/>
            <person name="Labutti K."/>
            <person name="Salamov A."/>
            <person name="Andreopoulos B."/>
            <person name="Baker S."/>
            <person name="Barry K."/>
            <person name="Bills G."/>
            <person name="Bluhm B."/>
            <person name="Cannon C."/>
            <person name="Castanera R."/>
            <person name="Culley D."/>
            <person name="Daum C."/>
            <person name="Ezra D."/>
            <person name="Gonzalez J."/>
            <person name="Henrissat B."/>
            <person name="Kuo A."/>
            <person name="Liang C."/>
            <person name="Lipzen A."/>
            <person name="Lutzoni F."/>
            <person name="Magnuson J."/>
            <person name="Mondo S."/>
            <person name="Nolan M."/>
            <person name="Ohm R."/>
            <person name="Pangilinan J."/>
            <person name="Park H.-J."/>
            <person name="Ramirez L."/>
            <person name="Alfaro M."/>
            <person name="Sun H."/>
            <person name="Tritt A."/>
            <person name="Yoshinaga Y."/>
            <person name="Zwiers L.-H."/>
            <person name="Turgeon B."/>
            <person name="Goodwin S."/>
            <person name="Spatafora J."/>
            <person name="Crous P."/>
            <person name="Grigoriev I."/>
        </authorList>
    </citation>
    <scope>NUCLEOTIDE SEQUENCE</scope>
    <source>
        <strain evidence="3">CBS 122368</strain>
    </source>
</reference>
<keyword evidence="4" id="KW-1185">Reference proteome</keyword>
<protein>
    <submittedName>
        <fullName evidence="3">Uncharacterized protein</fullName>
    </submittedName>
</protein>
<name>A0A6A6HWI2_9PLEO</name>
<accession>A0A6A6HWI2</accession>
<evidence type="ECO:0000256" key="1">
    <source>
        <dbReference type="SAM" id="MobiDB-lite"/>
    </source>
</evidence>
<evidence type="ECO:0000313" key="4">
    <source>
        <dbReference type="Proteomes" id="UP000800094"/>
    </source>
</evidence>
<gene>
    <name evidence="3" type="ORF">BU26DRAFT_128463</name>
</gene>
<dbReference type="AlphaFoldDB" id="A0A6A6HWI2"/>
<evidence type="ECO:0000313" key="3">
    <source>
        <dbReference type="EMBL" id="KAF2242555.1"/>
    </source>
</evidence>
<organism evidence="3 4">
    <name type="scientific">Trematosphaeria pertusa</name>
    <dbReference type="NCBI Taxonomy" id="390896"/>
    <lineage>
        <taxon>Eukaryota</taxon>
        <taxon>Fungi</taxon>
        <taxon>Dikarya</taxon>
        <taxon>Ascomycota</taxon>
        <taxon>Pezizomycotina</taxon>
        <taxon>Dothideomycetes</taxon>
        <taxon>Pleosporomycetidae</taxon>
        <taxon>Pleosporales</taxon>
        <taxon>Massarineae</taxon>
        <taxon>Trematosphaeriaceae</taxon>
        <taxon>Trematosphaeria</taxon>
    </lineage>
</organism>
<dbReference type="GeneID" id="54572943"/>
<dbReference type="Proteomes" id="UP000800094">
    <property type="component" value="Unassembled WGS sequence"/>
</dbReference>
<feature type="region of interest" description="Disordered" evidence="1">
    <location>
        <begin position="66"/>
        <end position="88"/>
    </location>
</feature>
<proteinExistence type="predicted"/>
<feature type="transmembrane region" description="Helical" evidence="2">
    <location>
        <begin position="122"/>
        <end position="142"/>
    </location>
</feature>
<keyword evidence="2" id="KW-0472">Membrane</keyword>
<dbReference type="RefSeq" id="XP_033677559.1">
    <property type="nucleotide sequence ID" value="XM_033819613.1"/>
</dbReference>